<protein>
    <submittedName>
        <fullName evidence="2">Uncharacterized protein</fullName>
    </submittedName>
</protein>
<gene>
    <name evidence="2" type="ORF">VC83_02691</name>
</gene>
<dbReference type="EMBL" id="KV441390">
    <property type="protein sequence ID" value="OAF60884.1"/>
    <property type="molecule type" value="Genomic_DNA"/>
</dbReference>
<dbReference type="Proteomes" id="UP000077154">
    <property type="component" value="Unassembled WGS sequence"/>
</dbReference>
<feature type="region of interest" description="Disordered" evidence="1">
    <location>
        <begin position="32"/>
        <end position="51"/>
    </location>
</feature>
<organism evidence="2">
    <name type="scientific">Pseudogymnoascus destructans</name>
    <dbReference type="NCBI Taxonomy" id="655981"/>
    <lineage>
        <taxon>Eukaryota</taxon>
        <taxon>Fungi</taxon>
        <taxon>Dikarya</taxon>
        <taxon>Ascomycota</taxon>
        <taxon>Pezizomycotina</taxon>
        <taxon>Leotiomycetes</taxon>
        <taxon>Thelebolales</taxon>
        <taxon>Thelebolaceae</taxon>
        <taxon>Pseudogymnoascus</taxon>
    </lineage>
</organism>
<dbReference type="VEuPathDB" id="FungiDB:GMDG_06173"/>
<dbReference type="GeneID" id="36285770"/>
<dbReference type="RefSeq" id="XP_024326165.1">
    <property type="nucleotide sequence ID" value="XM_024466347.1"/>
</dbReference>
<feature type="region of interest" description="Disordered" evidence="1">
    <location>
        <begin position="1"/>
        <end position="23"/>
    </location>
</feature>
<dbReference type="OrthoDB" id="3853970at2759"/>
<accession>A0A177AI68</accession>
<sequence length="115" mass="13033">MAISNFLNPEEEKDIQDGMEELGPEEVLNEVLEEHLGQGSTQDDDEEEEQLEQPVFTIQSARQALQVLIGFAEGQDALKAEHLRVLERLESILDALDQDSRIQSRLDGWIMQNSV</sequence>
<name>A0A177AI68_9PEZI</name>
<evidence type="ECO:0000256" key="1">
    <source>
        <dbReference type="SAM" id="MobiDB-lite"/>
    </source>
</evidence>
<feature type="compositionally biased region" description="Acidic residues" evidence="1">
    <location>
        <begin position="9"/>
        <end position="23"/>
    </location>
</feature>
<dbReference type="AlphaFoldDB" id="A0A177AI68"/>
<feature type="compositionally biased region" description="Acidic residues" evidence="1">
    <location>
        <begin position="42"/>
        <end position="51"/>
    </location>
</feature>
<proteinExistence type="predicted"/>
<evidence type="ECO:0000313" key="2">
    <source>
        <dbReference type="EMBL" id="OAF60884.1"/>
    </source>
</evidence>
<reference evidence="2" key="1">
    <citation type="submission" date="2016-03" db="EMBL/GenBank/DDBJ databases">
        <title>Updated assembly of Pseudogymnoascus destructans, the fungus causing white-nose syndrome of bats.</title>
        <authorList>
            <person name="Palmer J.M."/>
            <person name="Drees K.P."/>
            <person name="Foster J.T."/>
            <person name="Lindner D.L."/>
        </authorList>
    </citation>
    <scope>NUCLEOTIDE SEQUENCE [LARGE SCALE GENOMIC DNA]</scope>
    <source>
        <strain evidence="2">20631-21</strain>
    </source>
</reference>